<feature type="region of interest" description="Disordered" evidence="1">
    <location>
        <begin position="56"/>
        <end position="101"/>
    </location>
</feature>
<feature type="compositionally biased region" description="Basic and acidic residues" evidence="1">
    <location>
        <begin position="66"/>
        <end position="87"/>
    </location>
</feature>
<gene>
    <name evidence="2" type="ORF">V2S66_04415</name>
</gene>
<accession>A0ABU7P5Y2</accession>
<feature type="region of interest" description="Disordered" evidence="1">
    <location>
        <begin position="17"/>
        <end position="42"/>
    </location>
</feature>
<name>A0ABU7P5Y2_9ACTN</name>
<dbReference type="EMBL" id="JAZEWV010000002">
    <property type="protein sequence ID" value="MEE4541211.1"/>
    <property type="molecule type" value="Genomic_DNA"/>
</dbReference>
<dbReference type="RefSeq" id="WP_330793089.1">
    <property type="nucleotide sequence ID" value="NZ_JAZEWV010000002.1"/>
</dbReference>
<evidence type="ECO:0000313" key="2">
    <source>
        <dbReference type="EMBL" id="MEE4541211.1"/>
    </source>
</evidence>
<dbReference type="Proteomes" id="UP001344658">
    <property type="component" value="Unassembled WGS sequence"/>
</dbReference>
<sequence length="101" mass="11597">MSRKFRDMESPEAAYLREQAAASARQSRQAAAEEYDEGVRDDNAVWAIGREGRRGYDPQAAAAHAVSRDQHFDRAARHEADAERQEANARQPQQKKRWWQA</sequence>
<protein>
    <submittedName>
        <fullName evidence="2">Uncharacterized protein</fullName>
    </submittedName>
</protein>
<comment type="caution">
    <text evidence="2">The sequence shown here is derived from an EMBL/GenBank/DDBJ whole genome shotgun (WGS) entry which is preliminary data.</text>
</comment>
<keyword evidence="3" id="KW-1185">Reference proteome</keyword>
<evidence type="ECO:0000313" key="3">
    <source>
        <dbReference type="Proteomes" id="UP001344658"/>
    </source>
</evidence>
<reference evidence="2 3" key="1">
    <citation type="submission" date="2023-12" db="EMBL/GenBank/DDBJ databases">
        <title>Streptomyces sp. V4-01.</title>
        <authorList>
            <person name="Somphong A."/>
            <person name="Phongsopitanun W."/>
        </authorList>
    </citation>
    <scope>NUCLEOTIDE SEQUENCE [LARGE SCALE GENOMIC DNA]</scope>
    <source>
        <strain evidence="2 3">V4-01</strain>
    </source>
</reference>
<feature type="compositionally biased region" description="Low complexity" evidence="1">
    <location>
        <begin position="17"/>
        <end position="32"/>
    </location>
</feature>
<organism evidence="2 3">
    <name type="scientific">Actinacidiphila polyblastidii</name>
    <dbReference type="NCBI Taxonomy" id="3110430"/>
    <lineage>
        <taxon>Bacteria</taxon>
        <taxon>Bacillati</taxon>
        <taxon>Actinomycetota</taxon>
        <taxon>Actinomycetes</taxon>
        <taxon>Kitasatosporales</taxon>
        <taxon>Streptomycetaceae</taxon>
        <taxon>Actinacidiphila</taxon>
    </lineage>
</organism>
<proteinExistence type="predicted"/>
<evidence type="ECO:0000256" key="1">
    <source>
        <dbReference type="SAM" id="MobiDB-lite"/>
    </source>
</evidence>